<dbReference type="OrthoDB" id="1751344at2759"/>
<feature type="domain" description="DUF4283" evidence="2">
    <location>
        <begin position="3"/>
        <end position="71"/>
    </location>
</feature>
<comment type="caution">
    <text evidence="3">The sequence shown here is derived from an EMBL/GenBank/DDBJ whole genome shotgun (WGS) entry which is preliminary data.</text>
</comment>
<evidence type="ECO:0000256" key="1">
    <source>
        <dbReference type="SAM" id="MobiDB-lite"/>
    </source>
</evidence>
<accession>A0A9Q0JN83</accession>
<dbReference type="Pfam" id="PF14111">
    <property type="entry name" value="DUF4283"/>
    <property type="match status" value="1"/>
</dbReference>
<sequence>MGNPPKISLIHAMATKLWGREGAVTVVPYKEDLHLFKIPSDLSLSRALHSGPWHIGGTPLLLHKWEVNTKPVDFTTSLIPVWVQLKHVPFELMTKEGLSYLASAISKPLHMTQDCSTLFSTDRVNVCIEVDYSKPLLEALTIAFDGCNRTINISYSWKSLFCDQCHKWGHHLLACSAKQTIVQWVPKVVVADPSNTTAQELPISTIVDVLTPQSEICKNPPVSSSLDIAANGSIFAPSNCTALATSTDSHSLIPKCDSSELIPNSDHYSTELTNVPHVTLSLGVKVISPRKTRVVTAGVQEIVHQSKPVAKPKKGRGDYNETLRPEKRRSKRICTREDLAQRSLFIATLILHHLKFS</sequence>
<feature type="region of interest" description="Disordered" evidence="1">
    <location>
        <begin position="307"/>
        <end position="328"/>
    </location>
</feature>
<name>A0A9Q0JN83_9ROSI</name>
<dbReference type="PANTHER" id="PTHR31286">
    <property type="entry name" value="GLYCINE-RICH CELL WALL STRUCTURAL PROTEIN 1.8-LIKE"/>
    <property type="match status" value="1"/>
</dbReference>
<keyword evidence="4" id="KW-1185">Reference proteome</keyword>
<dbReference type="InterPro" id="IPR025558">
    <property type="entry name" value="DUF4283"/>
</dbReference>
<proteinExistence type="predicted"/>
<dbReference type="PANTHER" id="PTHR31286:SF165">
    <property type="entry name" value="DUF4283 DOMAIN-CONTAINING PROTEIN"/>
    <property type="match status" value="1"/>
</dbReference>
<reference evidence="3" key="1">
    <citation type="submission" date="2022-02" db="EMBL/GenBank/DDBJ databases">
        <authorList>
            <person name="Henning P.M."/>
            <person name="McCubbin A.G."/>
            <person name="Shore J.S."/>
        </authorList>
    </citation>
    <scope>NUCLEOTIDE SEQUENCE</scope>
    <source>
        <strain evidence="3">F60SS</strain>
        <tissue evidence="3">Leaves</tissue>
    </source>
</reference>
<dbReference type="InterPro" id="IPR040256">
    <property type="entry name" value="At4g02000-like"/>
</dbReference>
<gene>
    <name evidence="3" type="ORF">Tsubulata_031303</name>
</gene>
<evidence type="ECO:0000259" key="2">
    <source>
        <dbReference type="Pfam" id="PF14111"/>
    </source>
</evidence>
<protein>
    <recommendedName>
        <fullName evidence="2">DUF4283 domain-containing protein</fullName>
    </recommendedName>
</protein>
<dbReference type="EMBL" id="JAKUCV010000713">
    <property type="protein sequence ID" value="KAJ4849046.1"/>
    <property type="molecule type" value="Genomic_DNA"/>
</dbReference>
<dbReference type="AlphaFoldDB" id="A0A9Q0JN83"/>
<evidence type="ECO:0000313" key="3">
    <source>
        <dbReference type="EMBL" id="KAJ4849046.1"/>
    </source>
</evidence>
<evidence type="ECO:0000313" key="4">
    <source>
        <dbReference type="Proteomes" id="UP001141552"/>
    </source>
</evidence>
<organism evidence="3 4">
    <name type="scientific">Turnera subulata</name>
    <dbReference type="NCBI Taxonomy" id="218843"/>
    <lineage>
        <taxon>Eukaryota</taxon>
        <taxon>Viridiplantae</taxon>
        <taxon>Streptophyta</taxon>
        <taxon>Embryophyta</taxon>
        <taxon>Tracheophyta</taxon>
        <taxon>Spermatophyta</taxon>
        <taxon>Magnoliopsida</taxon>
        <taxon>eudicotyledons</taxon>
        <taxon>Gunneridae</taxon>
        <taxon>Pentapetalae</taxon>
        <taxon>rosids</taxon>
        <taxon>fabids</taxon>
        <taxon>Malpighiales</taxon>
        <taxon>Passifloraceae</taxon>
        <taxon>Turnera</taxon>
    </lineage>
</organism>
<dbReference type="Proteomes" id="UP001141552">
    <property type="component" value="Unassembled WGS sequence"/>
</dbReference>
<reference evidence="3" key="2">
    <citation type="journal article" date="2023" name="Plants (Basel)">
        <title>Annotation of the Turnera subulata (Passifloraceae) Draft Genome Reveals the S-Locus Evolved after the Divergence of Turneroideae from Passifloroideae in a Stepwise Manner.</title>
        <authorList>
            <person name="Henning P.M."/>
            <person name="Roalson E.H."/>
            <person name="Mir W."/>
            <person name="McCubbin A.G."/>
            <person name="Shore J.S."/>
        </authorList>
    </citation>
    <scope>NUCLEOTIDE SEQUENCE</scope>
    <source>
        <strain evidence="3">F60SS</strain>
    </source>
</reference>
<feature type="compositionally biased region" description="Basic and acidic residues" evidence="1">
    <location>
        <begin position="315"/>
        <end position="325"/>
    </location>
</feature>